<dbReference type="InterPro" id="IPR032818">
    <property type="entry name" value="DedA-like"/>
</dbReference>
<feature type="transmembrane region" description="Helical" evidence="7">
    <location>
        <begin position="133"/>
        <end position="160"/>
    </location>
</feature>
<evidence type="ECO:0000256" key="2">
    <source>
        <dbReference type="ARBA" id="ARBA00010792"/>
    </source>
</evidence>
<keyword evidence="4 7" id="KW-0812">Transmembrane</keyword>
<dbReference type="OrthoDB" id="9813426at2"/>
<keyword evidence="3 7" id="KW-1003">Cell membrane</keyword>
<dbReference type="PANTHER" id="PTHR30353:SF0">
    <property type="entry name" value="TRANSMEMBRANE PROTEIN"/>
    <property type="match status" value="1"/>
</dbReference>
<comment type="caution">
    <text evidence="9">The sequence shown here is derived from an EMBL/GenBank/DDBJ whole genome shotgun (WGS) entry which is preliminary data.</text>
</comment>
<name>A0A561SX36_9PSEU</name>
<evidence type="ECO:0000256" key="7">
    <source>
        <dbReference type="RuleBase" id="RU367016"/>
    </source>
</evidence>
<evidence type="ECO:0000313" key="10">
    <source>
        <dbReference type="Proteomes" id="UP000321261"/>
    </source>
</evidence>
<dbReference type="InterPro" id="IPR032816">
    <property type="entry name" value="VTT_dom"/>
</dbReference>
<dbReference type="EMBL" id="VIWU01000001">
    <property type="protein sequence ID" value="TWF79419.1"/>
    <property type="molecule type" value="Genomic_DNA"/>
</dbReference>
<dbReference type="Pfam" id="PF09335">
    <property type="entry name" value="VTT_dom"/>
    <property type="match status" value="1"/>
</dbReference>
<keyword evidence="6 7" id="KW-0472">Membrane</keyword>
<feature type="transmembrane region" description="Helical" evidence="7">
    <location>
        <begin position="12"/>
        <end position="32"/>
    </location>
</feature>
<dbReference type="PANTHER" id="PTHR30353">
    <property type="entry name" value="INNER MEMBRANE PROTEIN DEDA-RELATED"/>
    <property type="match status" value="1"/>
</dbReference>
<gene>
    <name evidence="9" type="ORF">FHX44_115352</name>
</gene>
<feature type="transmembrane region" description="Helical" evidence="7">
    <location>
        <begin position="166"/>
        <end position="187"/>
    </location>
</feature>
<sequence>MPDLIAFPGPLACLVVLGLLVVESGLLVGVFLPGDSLLFGAGLLVGTGRIDVPIAVLAACAWLGAVLGDGLGYGIGRVAGRPWGHRGWSRRFVDAAERMYARHGWFAVVICRWFPGVRAVVPTLAGVGRMHPVAFALANATGALLWAVGTVLLGHAAAAVPQVRDVALWAMAVSIALTVGYGIAAALRRRQAKTSLT</sequence>
<evidence type="ECO:0000313" key="9">
    <source>
        <dbReference type="EMBL" id="TWF79419.1"/>
    </source>
</evidence>
<protein>
    <submittedName>
        <fullName evidence="9">Membrane-associated protein</fullName>
    </submittedName>
</protein>
<evidence type="ECO:0000256" key="5">
    <source>
        <dbReference type="ARBA" id="ARBA00022989"/>
    </source>
</evidence>
<organism evidence="9 10">
    <name type="scientific">Pseudonocardia hierapolitana</name>
    <dbReference type="NCBI Taxonomy" id="1128676"/>
    <lineage>
        <taxon>Bacteria</taxon>
        <taxon>Bacillati</taxon>
        <taxon>Actinomycetota</taxon>
        <taxon>Actinomycetes</taxon>
        <taxon>Pseudonocardiales</taxon>
        <taxon>Pseudonocardiaceae</taxon>
        <taxon>Pseudonocardia</taxon>
    </lineage>
</organism>
<keyword evidence="10" id="KW-1185">Reference proteome</keyword>
<evidence type="ECO:0000256" key="4">
    <source>
        <dbReference type="ARBA" id="ARBA00022692"/>
    </source>
</evidence>
<evidence type="ECO:0000256" key="3">
    <source>
        <dbReference type="ARBA" id="ARBA00022475"/>
    </source>
</evidence>
<feature type="domain" description="VTT" evidence="8">
    <location>
        <begin position="32"/>
        <end position="155"/>
    </location>
</feature>
<accession>A0A561SX36</accession>
<reference evidence="9 10" key="1">
    <citation type="submission" date="2019-06" db="EMBL/GenBank/DDBJ databases">
        <title>Sequencing the genomes of 1000 actinobacteria strains.</title>
        <authorList>
            <person name="Klenk H.-P."/>
        </authorList>
    </citation>
    <scope>NUCLEOTIDE SEQUENCE [LARGE SCALE GENOMIC DNA]</scope>
    <source>
        <strain evidence="9 10">DSM 45671</strain>
    </source>
</reference>
<evidence type="ECO:0000256" key="1">
    <source>
        <dbReference type="ARBA" id="ARBA00004651"/>
    </source>
</evidence>
<dbReference type="GO" id="GO:0005886">
    <property type="term" value="C:plasma membrane"/>
    <property type="evidence" value="ECO:0007669"/>
    <property type="project" value="UniProtKB-SubCell"/>
</dbReference>
<evidence type="ECO:0000256" key="6">
    <source>
        <dbReference type="ARBA" id="ARBA00023136"/>
    </source>
</evidence>
<dbReference type="Proteomes" id="UP000321261">
    <property type="component" value="Unassembled WGS sequence"/>
</dbReference>
<comment type="similarity">
    <text evidence="2 7">Belongs to the DedA family.</text>
</comment>
<keyword evidence="5 7" id="KW-1133">Transmembrane helix</keyword>
<evidence type="ECO:0000259" key="8">
    <source>
        <dbReference type="Pfam" id="PF09335"/>
    </source>
</evidence>
<feature type="transmembrane region" description="Helical" evidence="7">
    <location>
        <begin position="52"/>
        <end position="76"/>
    </location>
</feature>
<dbReference type="RefSeq" id="WP_147258280.1">
    <property type="nucleotide sequence ID" value="NZ_VIWU01000001.1"/>
</dbReference>
<proteinExistence type="inferred from homology"/>
<comment type="subcellular location">
    <subcellularLocation>
        <location evidence="1 7">Cell membrane</location>
        <topology evidence="1 7">Multi-pass membrane protein</topology>
    </subcellularLocation>
</comment>
<dbReference type="AlphaFoldDB" id="A0A561SX36"/>